<dbReference type="InterPro" id="IPR018062">
    <property type="entry name" value="HTH_AraC-typ_CS"/>
</dbReference>
<feature type="domain" description="HTH araC/xylS-type" evidence="9">
    <location>
        <begin position="163"/>
        <end position="261"/>
    </location>
</feature>
<gene>
    <name evidence="11" type="ORF">HLVA_22060</name>
</gene>
<accession>A0AAU9DJ30</accession>
<keyword evidence="3 8" id="KW-0597">Phosphoprotein</keyword>
<feature type="domain" description="Response regulatory" evidence="10">
    <location>
        <begin position="5"/>
        <end position="121"/>
    </location>
</feature>
<evidence type="ECO:0000313" key="12">
    <source>
        <dbReference type="Proteomes" id="UP001321582"/>
    </source>
</evidence>
<dbReference type="SMART" id="SM00448">
    <property type="entry name" value="REC"/>
    <property type="match status" value="1"/>
</dbReference>
<keyword evidence="2" id="KW-0963">Cytoplasm</keyword>
<evidence type="ECO:0000313" key="11">
    <source>
        <dbReference type="EMBL" id="BDU51637.1"/>
    </source>
</evidence>
<name>A0AAU9DJ30_9FUSO</name>
<evidence type="ECO:0000256" key="7">
    <source>
        <dbReference type="ARBA" id="ARBA00023163"/>
    </source>
</evidence>
<dbReference type="Proteomes" id="UP001321582">
    <property type="component" value="Plasmid pHIC"/>
</dbReference>
<dbReference type="InterPro" id="IPR018060">
    <property type="entry name" value="HTH_AraC"/>
</dbReference>
<dbReference type="InterPro" id="IPR001789">
    <property type="entry name" value="Sig_transdc_resp-reg_receiver"/>
</dbReference>
<organism evidence="11 12">
    <name type="scientific">Haliovirga abyssi</name>
    <dbReference type="NCBI Taxonomy" id="2996794"/>
    <lineage>
        <taxon>Bacteria</taxon>
        <taxon>Fusobacteriati</taxon>
        <taxon>Fusobacteriota</taxon>
        <taxon>Fusobacteriia</taxon>
        <taxon>Fusobacteriales</taxon>
        <taxon>Haliovirgaceae</taxon>
        <taxon>Haliovirga</taxon>
    </lineage>
</organism>
<dbReference type="PANTHER" id="PTHR42713:SF3">
    <property type="entry name" value="TRANSCRIPTIONAL REGULATORY PROTEIN HPTR"/>
    <property type="match status" value="1"/>
</dbReference>
<dbReference type="GO" id="GO:0043565">
    <property type="term" value="F:sequence-specific DNA binding"/>
    <property type="evidence" value="ECO:0007669"/>
    <property type="project" value="InterPro"/>
</dbReference>
<keyword evidence="5" id="KW-0805">Transcription regulation</keyword>
<dbReference type="PROSITE" id="PS01124">
    <property type="entry name" value="HTH_ARAC_FAMILY_2"/>
    <property type="match status" value="1"/>
</dbReference>
<evidence type="ECO:0000259" key="9">
    <source>
        <dbReference type="PROSITE" id="PS01124"/>
    </source>
</evidence>
<feature type="modified residue" description="4-aspartylphosphate" evidence="8">
    <location>
        <position position="57"/>
    </location>
</feature>
<dbReference type="Gene3D" id="3.40.50.2300">
    <property type="match status" value="1"/>
</dbReference>
<evidence type="ECO:0000256" key="8">
    <source>
        <dbReference type="PROSITE-ProRule" id="PRU00169"/>
    </source>
</evidence>
<dbReference type="EMBL" id="AP027060">
    <property type="protein sequence ID" value="BDU51637.1"/>
    <property type="molecule type" value="Genomic_DNA"/>
</dbReference>
<keyword evidence="7" id="KW-0804">Transcription</keyword>
<evidence type="ECO:0000256" key="1">
    <source>
        <dbReference type="ARBA" id="ARBA00004496"/>
    </source>
</evidence>
<keyword evidence="12" id="KW-1185">Reference proteome</keyword>
<evidence type="ECO:0000259" key="10">
    <source>
        <dbReference type="PROSITE" id="PS50110"/>
    </source>
</evidence>
<dbReference type="InterPro" id="IPR051552">
    <property type="entry name" value="HptR"/>
</dbReference>
<comment type="subcellular location">
    <subcellularLocation>
        <location evidence="1">Cytoplasm</location>
    </subcellularLocation>
</comment>
<dbReference type="InterPro" id="IPR009057">
    <property type="entry name" value="Homeodomain-like_sf"/>
</dbReference>
<dbReference type="CDD" id="cd17536">
    <property type="entry name" value="REC_YesN-like"/>
    <property type="match status" value="1"/>
</dbReference>
<dbReference type="GO" id="GO:0005737">
    <property type="term" value="C:cytoplasm"/>
    <property type="evidence" value="ECO:0007669"/>
    <property type="project" value="UniProtKB-SubCell"/>
</dbReference>
<dbReference type="PROSITE" id="PS00041">
    <property type="entry name" value="HTH_ARAC_FAMILY_1"/>
    <property type="match status" value="1"/>
</dbReference>
<dbReference type="KEGG" id="haby:HLVA_22060"/>
<evidence type="ECO:0000256" key="4">
    <source>
        <dbReference type="ARBA" id="ARBA00023012"/>
    </source>
</evidence>
<dbReference type="GO" id="GO:0000160">
    <property type="term" value="P:phosphorelay signal transduction system"/>
    <property type="evidence" value="ECO:0007669"/>
    <property type="project" value="UniProtKB-KW"/>
</dbReference>
<geneLocation type="plasmid" evidence="11 12">
    <name>pHIC</name>
</geneLocation>
<dbReference type="Pfam" id="PF12833">
    <property type="entry name" value="HTH_18"/>
    <property type="match status" value="1"/>
</dbReference>
<evidence type="ECO:0000256" key="6">
    <source>
        <dbReference type="ARBA" id="ARBA00023125"/>
    </source>
</evidence>
<dbReference type="PANTHER" id="PTHR42713">
    <property type="entry name" value="HISTIDINE KINASE-RELATED"/>
    <property type="match status" value="1"/>
</dbReference>
<dbReference type="SMART" id="SM00342">
    <property type="entry name" value="HTH_ARAC"/>
    <property type="match status" value="1"/>
</dbReference>
<dbReference type="RefSeq" id="WP_307905505.1">
    <property type="nucleotide sequence ID" value="NZ_AP027060.1"/>
</dbReference>
<dbReference type="SUPFAM" id="SSF52172">
    <property type="entry name" value="CheY-like"/>
    <property type="match status" value="1"/>
</dbReference>
<protein>
    <submittedName>
        <fullName evidence="11">Response regulatory protein</fullName>
    </submittedName>
</protein>
<dbReference type="AlphaFoldDB" id="A0AAU9DJ30"/>
<dbReference type="Pfam" id="PF00072">
    <property type="entry name" value="Response_reg"/>
    <property type="match status" value="1"/>
</dbReference>
<dbReference type="PROSITE" id="PS50110">
    <property type="entry name" value="RESPONSE_REGULATORY"/>
    <property type="match status" value="1"/>
</dbReference>
<dbReference type="InterPro" id="IPR011006">
    <property type="entry name" value="CheY-like_superfamily"/>
</dbReference>
<evidence type="ECO:0000256" key="3">
    <source>
        <dbReference type="ARBA" id="ARBA00022553"/>
    </source>
</evidence>
<evidence type="ECO:0000256" key="2">
    <source>
        <dbReference type="ARBA" id="ARBA00022490"/>
    </source>
</evidence>
<reference evidence="11 12" key="1">
    <citation type="submission" date="2022-11" db="EMBL/GenBank/DDBJ databases">
        <title>Haliovirga abyssi gen. nov., sp. nov., a mesophilic fermentative bacterium isolated from the Iheya North hydrothermal field and the proposal of Haliovirgaceae fam. nov.</title>
        <authorList>
            <person name="Miyazaki U."/>
            <person name="Tame A."/>
            <person name="Miyazaki J."/>
            <person name="Takai K."/>
            <person name="Sawayama S."/>
            <person name="Kitajima M."/>
            <person name="Okamoto A."/>
            <person name="Nakagawa S."/>
        </authorList>
    </citation>
    <scope>NUCLEOTIDE SEQUENCE [LARGE SCALE GENOMIC DNA]</scope>
    <source>
        <strain evidence="11 12">IC12</strain>
        <plasmid evidence="11 12">pHIC</plasmid>
    </source>
</reference>
<dbReference type="GO" id="GO:0003700">
    <property type="term" value="F:DNA-binding transcription factor activity"/>
    <property type="evidence" value="ECO:0007669"/>
    <property type="project" value="InterPro"/>
</dbReference>
<dbReference type="SUPFAM" id="SSF46689">
    <property type="entry name" value="Homeodomain-like"/>
    <property type="match status" value="2"/>
</dbReference>
<evidence type="ECO:0000256" key="5">
    <source>
        <dbReference type="ARBA" id="ARBA00023015"/>
    </source>
</evidence>
<keyword evidence="6" id="KW-0238">DNA-binding</keyword>
<keyword evidence="4" id="KW-0902">Two-component regulatory system</keyword>
<dbReference type="Gene3D" id="1.10.10.60">
    <property type="entry name" value="Homeodomain-like"/>
    <property type="match status" value="2"/>
</dbReference>
<proteinExistence type="predicted"/>
<keyword evidence="11" id="KW-0614">Plasmid</keyword>
<sequence>MSMIKIVVVEDEDIIRKGLIYTVDWLSMGCIVIGEAENGEEGVSKIKELKPDIIITDIKMPKKNGLEMIKELNEIYDFESIIISSYAEFKYAKEAIKLNVFDYLLKPIDEEKLEEIIEKVKLHIQDKKIYQEIKGQIKDIDQIQIIDIDYYIHSGNVQSKYTKETIEYIFKNYNSKITIDEMSDKLYISPSYLSRKFKEETGHTLNNFLNKYRIQKALELLFSGDYKVYEIAELVGFSNYKYFSSVFKKYIKCSPLEFVKNDHRVIDL</sequence>